<reference evidence="2 3" key="1">
    <citation type="submission" date="2024-01" db="EMBL/GenBank/DDBJ databases">
        <title>The complete chloroplast genome sequence of Lithospermum erythrorhizon: insights into the phylogenetic relationship among Boraginaceae species and the maternal lineages of purple gromwells.</title>
        <authorList>
            <person name="Okada T."/>
            <person name="Watanabe K."/>
        </authorList>
    </citation>
    <scope>NUCLEOTIDE SEQUENCE [LARGE SCALE GENOMIC DNA]</scope>
</reference>
<feature type="compositionally biased region" description="Polar residues" evidence="1">
    <location>
        <begin position="12"/>
        <end position="23"/>
    </location>
</feature>
<dbReference type="EMBL" id="BAABME010020686">
    <property type="protein sequence ID" value="GAA0161145.1"/>
    <property type="molecule type" value="Genomic_DNA"/>
</dbReference>
<feature type="region of interest" description="Disordered" evidence="1">
    <location>
        <begin position="1"/>
        <end position="26"/>
    </location>
</feature>
<dbReference type="InterPro" id="IPR038971">
    <property type="entry name" value="SMR11/SMR16"/>
</dbReference>
<evidence type="ECO:0000256" key="1">
    <source>
        <dbReference type="SAM" id="MobiDB-lite"/>
    </source>
</evidence>
<evidence type="ECO:0000313" key="3">
    <source>
        <dbReference type="Proteomes" id="UP001454036"/>
    </source>
</evidence>
<dbReference type="AlphaFoldDB" id="A0AAV3QCA4"/>
<keyword evidence="3" id="KW-1185">Reference proteome</keyword>
<dbReference type="Proteomes" id="UP001454036">
    <property type="component" value="Unassembled WGS sequence"/>
</dbReference>
<protein>
    <submittedName>
        <fullName evidence="2">Uncharacterized protein</fullName>
    </submittedName>
</protein>
<gene>
    <name evidence="2" type="ORF">LIER_39175</name>
</gene>
<feature type="compositionally biased region" description="Basic and acidic residues" evidence="1">
    <location>
        <begin position="1"/>
        <end position="11"/>
    </location>
</feature>
<proteinExistence type="predicted"/>
<dbReference type="PANTHER" id="PTHR36310:SF1">
    <property type="entry name" value="CYCLIN-DEPENDENT PROTEIN KINASE INHIBITOR SMR11"/>
    <property type="match status" value="1"/>
</dbReference>
<name>A0AAV3QCA4_LITER</name>
<organism evidence="2 3">
    <name type="scientific">Lithospermum erythrorhizon</name>
    <name type="common">Purple gromwell</name>
    <name type="synonym">Lithospermum officinale var. erythrorhizon</name>
    <dbReference type="NCBI Taxonomy" id="34254"/>
    <lineage>
        <taxon>Eukaryota</taxon>
        <taxon>Viridiplantae</taxon>
        <taxon>Streptophyta</taxon>
        <taxon>Embryophyta</taxon>
        <taxon>Tracheophyta</taxon>
        <taxon>Spermatophyta</taxon>
        <taxon>Magnoliopsida</taxon>
        <taxon>eudicotyledons</taxon>
        <taxon>Gunneridae</taxon>
        <taxon>Pentapetalae</taxon>
        <taxon>asterids</taxon>
        <taxon>lamiids</taxon>
        <taxon>Boraginales</taxon>
        <taxon>Boraginaceae</taxon>
        <taxon>Boraginoideae</taxon>
        <taxon>Lithospermeae</taxon>
        <taxon>Lithospermum</taxon>
    </lineage>
</organism>
<comment type="caution">
    <text evidence="2">The sequence shown here is derived from an EMBL/GenBank/DDBJ whole genome shotgun (WGS) entry which is preliminary data.</text>
</comment>
<sequence>MEDRVCKKRASDSSQHINPQDDATCQDPMVPITPHSKSENLMLASFSSGIKLKSNLSVARTLRFDLDTNFVEFSEDVIDFDEIIFESIYSSIMEVIMLNQINENDKGLCHISCSYGFRTPIGPRVSGLGHTCPAAPVKTSKRRRIVDNKICRKLEF</sequence>
<dbReference type="PANTHER" id="PTHR36310">
    <property type="entry name" value="CYCLIN-DEPENDENT PROTEIN KINASE INHIBITOR SMR11"/>
    <property type="match status" value="1"/>
</dbReference>
<accession>A0AAV3QCA4</accession>
<evidence type="ECO:0000313" key="2">
    <source>
        <dbReference type="EMBL" id="GAA0161145.1"/>
    </source>
</evidence>